<organism evidence="8 9">
    <name type="scientific">Quiscalus mexicanus</name>
    <name type="common">Great-tailed grackle</name>
    <name type="synonym">Cassidix mexicanus</name>
    <dbReference type="NCBI Taxonomy" id="64278"/>
    <lineage>
        <taxon>Eukaryota</taxon>
        <taxon>Metazoa</taxon>
        <taxon>Chordata</taxon>
        <taxon>Craniata</taxon>
        <taxon>Vertebrata</taxon>
        <taxon>Euteleostomi</taxon>
        <taxon>Archelosauria</taxon>
        <taxon>Archosauria</taxon>
        <taxon>Dinosauria</taxon>
        <taxon>Saurischia</taxon>
        <taxon>Theropoda</taxon>
        <taxon>Coelurosauria</taxon>
        <taxon>Aves</taxon>
        <taxon>Neognathae</taxon>
        <taxon>Neoaves</taxon>
        <taxon>Telluraves</taxon>
        <taxon>Australaves</taxon>
        <taxon>Passeriformes</taxon>
        <taxon>Passeroidea</taxon>
        <taxon>Icteridae</taxon>
        <taxon>Quiscalus</taxon>
    </lineage>
</organism>
<dbReference type="GO" id="GO:0046872">
    <property type="term" value="F:metal ion binding"/>
    <property type="evidence" value="ECO:0007669"/>
    <property type="project" value="UniProtKB-KW"/>
</dbReference>
<dbReference type="GO" id="GO:0035725">
    <property type="term" value="P:sodium ion transmembrane transport"/>
    <property type="evidence" value="ECO:0007669"/>
    <property type="project" value="TreeGrafter"/>
</dbReference>
<keyword evidence="5 7" id="KW-0472">Membrane</keyword>
<dbReference type="PANTHER" id="PTHR11616:SF109">
    <property type="entry name" value="INACTIVE SODIUM-DEPENDENT NEUTRAL AMINO ACID TRANSPORTER B(0)AT3"/>
    <property type="match status" value="1"/>
</dbReference>
<dbReference type="SUPFAM" id="SSF161070">
    <property type="entry name" value="SNF-like"/>
    <property type="match status" value="1"/>
</dbReference>
<protein>
    <submittedName>
        <fullName evidence="8">S6A18 protein</fullName>
    </submittedName>
</protein>
<dbReference type="InterPro" id="IPR037272">
    <property type="entry name" value="SNS_sf"/>
</dbReference>
<keyword evidence="2" id="KW-0813">Transport</keyword>
<comment type="caution">
    <text evidence="8">The sequence shown here is derived from an EMBL/GenBank/DDBJ whole genome shotgun (WGS) entry which is preliminary data.</text>
</comment>
<name>A0A7L2FVL1_QUIME</name>
<evidence type="ECO:0000256" key="2">
    <source>
        <dbReference type="ARBA" id="ARBA00022448"/>
    </source>
</evidence>
<keyword evidence="6" id="KW-0479">Metal-binding</keyword>
<dbReference type="PRINTS" id="PR00176">
    <property type="entry name" value="NANEUSMPORT"/>
</dbReference>
<evidence type="ECO:0000256" key="3">
    <source>
        <dbReference type="ARBA" id="ARBA00022692"/>
    </source>
</evidence>
<comment type="subcellular location">
    <subcellularLocation>
        <location evidence="1">Membrane</location>
        <topology evidence="1">Multi-pass membrane protein</topology>
    </subcellularLocation>
</comment>
<evidence type="ECO:0000256" key="1">
    <source>
        <dbReference type="ARBA" id="ARBA00004141"/>
    </source>
</evidence>
<keyword evidence="4 7" id="KW-1133">Transmembrane helix</keyword>
<dbReference type="AlphaFoldDB" id="A0A7L2FVL1"/>
<dbReference type="EMBL" id="VWYF01038421">
    <property type="protein sequence ID" value="NXQ77894.1"/>
    <property type="molecule type" value="Genomic_DNA"/>
</dbReference>
<dbReference type="InterPro" id="IPR000175">
    <property type="entry name" value="Na/ntran_symport"/>
</dbReference>
<evidence type="ECO:0000313" key="9">
    <source>
        <dbReference type="Proteomes" id="UP000552319"/>
    </source>
</evidence>
<feature type="non-terminal residue" evidence="8">
    <location>
        <position position="1"/>
    </location>
</feature>
<keyword evidence="6" id="KW-0915">Sodium</keyword>
<feature type="non-terminal residue" evidence="8">
    <location>
        <position position="179"/>
    </location>
</feature>
<reference evidence="8 9" key="1">
    <citation type="submission" date="2019-09" db="EMBL/GenBank/DDBJ databases">
        <title>Bird 10,000 Genomes (B10K) Project - Family phase.</title>
        <authorList>
            <person name="Zhang G."/>
        </authorList>
    </citation>
    <scope>NUCLEOTIDE SEQUENCE [LARGE SCALE GENOMIC DNA]</scope>
    <source>
        <strain evidence="8">B10K-DU-001-31</strain>
        <tissue evidence="8">Muscle</tissue>
    </source>
</reference>
<dbReference type="GO" id="GO:0006865">
    <property type="term" value="P:amino acid transport"/>
    <property type="evidence" value="ECO:0007669"/>
    <property type="project" value="TreeGrafter"/>
</dbReference>
<dbReference type="PROSITE" id="PS50267">
    <property type="entry name" value="NA_NEUROTRAN_SYMP_3"/>
    <property type="match status" value="1"/>
</dbReference>
<evidence type="ECO:0000313" key="8">
    <source>
        <dbReference type="EMBL" id="NXQ77894.1"/>
    </source>
</evidence>
<keyword evidence="3 7" id="KW-0812">Transmembrane</keyword>
<accession>A0A7L2FVL1</accession>
<evidence type="ECO:0000256" key="5">
    <source>
        <dbReference type="ARBA" id="ARBA00023136"/>
    </source>
</evidence>
<dbReference type="Pfam" id="PF00209">
    <property type="entry name" value="SNF"/>
    <property type="match status" value="1"/>
</dbReference>
<feature type="binding site" evidence="6">
    <location>
        <position position="164"/>
    </location>
    <ligand>
        <name>Na(+)</name>
        <dbReference type="ChEBI" id="CHEBI:29101"/>
        <label>1</label>
    </ligand>
</feature>
<dbReference type="PANTHER" id="PTHR11616">
    <property type="entry name" value="SODIUM/CHLORIDE DEPENDENT TRANSPORTER"/>
    <property type="match status" value="1"/>
</dbReference>
<feature type="transmembrane region" description="Helical" evidence="7">
    <location>
        <begin position="79"/>
        <end position="97"/>
    </location>
</feature>
<gene>
    <name evidence="8" type="primary">Slc6a18_1</name>
    <name evidence="8" type="ORF">QUIMEX_R04514</name>
</gene>
<sequence>GVGSWMVSVLVSLYYNTVLTWVMWYFINSFQEPLPWSVCPLNENRTGFNEECYESTAVNYFWYRKTLNITPDIAESGTFQWWLILCLAACWAIVYLCTIRGIETTGKAIYVTAIFPYLVLTIFLIQGLTLPGATEGLIYLFTPNLNTLKNPRVWLDAATQIFFSLSLAFGGLIAFASYN</sequence>
<feature type="transmembrane region" description="Helical" evidence="7">
    <location>
        <begin position="7"/>
        <end position="27"/>
    </location>
</feature>
<proteinExistence type="predicted"/>
<evidence type="ECO:0000256" key="7">
    <source>
        <dbReference type="SAM" id="Phobius"/>
    </source>
</evidence>
<keyword evidence="9" id="KW-1185">Reference proteome</keyword>
<feature type="transmembrane region" description="Helical" evidence="7">
    <location>
        <begin position="153"/>
        <end position="178"/>
    </location>
</feature>
<dbReference type="GO" id="GO:0005886">
    <property type="term" value="C:plasma membrane"/>
    <property type="evidence" value="ECO:0007669"/>
    <property type="project" value="TreeGrafter"/>
</dbReference>
<dbReference type="Proteomes" id="UP000552319">
    <property type="component" value="Unassembled WGS sequence"/>
</dbReference>
<dbReference type="PROSITE" id="PS00754">
    <property type="entry name" value="NA_NEUROTRAN_SYMP_2"/>
    <property type="match status" value="1"/>
</dbReference>
<evidence type="ECO:0000256" key="4">
    <source>
        <dbReference type="ARBA" id="ARBA00022989"/>
    </source>
</evidence>
<feature type="transmembrane region" description="Helical" evidence="7">
    <location>
        <begin position="109"/>
        <end position="133"/>
    </location>
</feature>
<evidence type="ECO:0000256" key="6">
    <source>
        <dbReference type="PIRSR" id="PIRSR600175-1"/>
    </source>
</evidence>